<dbReference type="RefSeq" id="XP_037195838.1">
    <property type="nucleotide sequence ID" value="XM_037331684.1"/>
</dbReference>
<protein>
    <submittedName>
        <fullName evidence="2">Uncharacterized protein</fullName>
    </submittedName>
</protein>
<name>A0A8H6B0J3_9HELO</name>
<evidence type="ECO:0000313" key="2">
    <source>
        <dbReference type="EMBL" id="KAF5876892.1"/>
    </source>
</evidence>
<feature type="compositionally biased region" description="Basic and acidic residues" evidence="1">
    <location>
        <begin position="88"/>
        <end position="103"/>
    </location>
</feature>
<reference evidence="2 3" key="1">
    <citation type="journal article" date="2020" name="Phytopathology">
        <title>A high-quality genome resource of Botrytis fragariae, a new and rapidly spreading fungal pathogen causing strawberry gray mold in the U.S.A.</title>
        <authorList>
            <person name="Wu Y."/>
            <person name="Saski C.A."/>
            <person name="Schnabel G."/>
            <person name="Xiao S."/>
            <person name="Hu M."/>
        </authorList>
    </citation>
    <scope>NUCLEOTIDE SEQUENCE [LARGE SCALE GENOMIC DNA]</scope>
    <source>
        <strain evidence="2 3">BVB16</strain>
    </source>
</reference>
<organism evidence="2 3">
    <name type="scientific">Botrytis fragariae</name>
    <dbReference type="NCBI Taxonomy" id="1964551"/>
    <lineage>
        <taxon>Eukaryota</taxon>
        <taxon>Fungi</taxon>
        <taxon>Dikarya</taxon>
        <taxon>Ascomycota</taxon>
        <taxon>Pezizomycotina</taxon>
        <taxon>Leotiomycetes</taxon>
        <taxon>Helotiales</taxon>
        <taxon>Sclerotiniaceae</taxon>
        <taxon>Botrytis</taxon>
    </lineage>
</organism>
<gene>
    <name evidence="2" type="ORF">Bfra_001247</name>
</gene>
<dbReference type="EMBL" id="JABFCT010000003">
    <property type="protein sequence ID" value="KAF5876892.1"/>
    <property type="molecule type" value="Genomic_DNA"/>
</dbReference>
<feature type="region of interest" description="Disordered" evidence="1">
    <location>
        <begin position="132"/>
        <end position="186"/>
    </location>
</feature>
<evidence type="ECO:0000313" key="3">
    <source>
        <dbReference type="Proteomes" id="UP000531561"/>
    </source>
</evidence>
<dbReference type="Proteomes" id="UP000531561">
    <property type="component" value="Unassembled WGS sequence"/>
</dbReference>
<dbReference type="AlphaFoldDB" id="A0A8H6B0J3"/>
<keyword evidence="3" id="KW-1185">Reference proteome</keyword>
<dbReference type="GeneID" id="59255376"/>
<sequence length="201" mass="22492">MVWARTLPAHYQITGTEQSNDLAVWERQAEKRREKRRKNKQRKNDGLLAKRIQALQSDTNEDTEMHDETGGTSTSRHPAAASMPPKKSRSESKIVNKREGVRERMKRRTVTLKDATAQEKAARKAIWKDYVANQKKKARDRKNNGDIGGEIEQQGEGDLSVGSRESMSGAKDVNEAAGENRDGMNSGVGLMFAGLAFRPKV</sequence>
<accession>A0A8H6B0J3</accession>
<feature type="compositionally biased region" description="Basic and acidic residues" evidence="1">
    <location>
        <begin position="172"/>
        <end position="182"/>
    </location>
</feature>
<feature type="region of interest" description="Disordered" evidence="1">
    <location>
        <begin position="25"/>
        <end position="119"/>
    </location>
</feature>
<proteinExistence type="predicted"/>
<evidence type="ECO:0000256" key="1">
    <source>
        <dbReference type="SAM" id="MobiDB-lite"/>
    </source>
</evidence>
<comment type="caution">
    <text evidence="2">The sequence shown here is derived from an EMBL/GenBank/DDBJ whole genome shotgun (WGS) entry which is preliminary data.</text>
</comment>
<dbReference type="OrthoDB" id="3560213at2759"/>